<dbReference type="STRING" id="318479.A0A0N4U577"/>
<evidence type="ECO:0000256" key="3">
    <source>
        <dbReference type="ARBA" id="ARBA00047202"/>
    </source>
</evidence>
<evidence type="ECO:0000313" key="5">
    <source>
        <dbReference type="Proteomes" id="UP000038040"/>
    </source>
</evidence>
<comment type="similarity">
    <text evidence="1">Belongs to the SKA1 family.</text>
</comment>
<gene>
    <name evidence="4" type="ORF">DME_LOCUS6347</name>
</gene>
<evidence type="ECO:0000313" key="6">
    <source>
        <dbReference type="Proteomes" id="UP000274756"/>
    </source>
</evidence>
<dbReference type="InterPro" id="IPR009829">
    <property type="entry name" value="SKA1"/>
</dbReference>
<accession>A0A0N4U577</accession>
<evidence type="ECO:0000313" key="4">
    <source>
        <dbReference type="EMBL" id="VDN56374.1"/>
    </source>
</evidence>
<reference evidence="7" key="1">
    <citation type="submission" date="2017-02" db="UniProtKB">
        <authorList>
            <consortium name="WormBaseParasite"/>
        </authorList>
    </citation>
    <scope>IDENTIFICATION</scope>
</reference>
<dbReference type="AlphaFoldDB" id="A0A0N4U577"/>
<dbReference type="GO" id="GO:0031110">
    <property type="term" value="P:regulation of microtubule polymerization or depolymerization"/>
    <property type="evidence" value="ECO:0007669"/>
    <property type="project" value="TreeGrafter"/>
</dbReference>
<dbReference type="EMBL" id="UYYG01001155">
    <property type="protein sequence ID" value="VDN56374.1"/>
    <property type="molecule type" value="Genomic_DNA"/>
</dbReference>
<evidence type="ECO:0000256" key="2">
    <source>
        <dbReference type="ARBA" id="ARBA00047182"/>
    </source>
</evidence>
<dbReference type="Proteomes" id="UP000274756">
    <property type="component" value="Unassembled WGS sequence"/>
</dbReference>
<proteinExistence type="inferred from homology"/>
<dbReference type="Gene3D" id="1.10.10.1890">
    <property type="entry name" value="Ska1 microtubule binding domain-like"/>
    <property type="match status" value="1"/>
</dbReference>
<dbReference type="InterPro" id="IPR042031">
    <property type="entry name" value="SKA1_MBD_sf"/>
</dbReference>
<evidence type="ECO:0000313" key="7">
    <source>
        <dbReference type="WBParaSite" id="DME_0000198701-mRNA-1"/>
    </source>
</evidence>
<reference evidence="4 6" key="2">
    <citation type="submission" date="2018-11" db="EMBL/GenBank/DDBJ databases">
        <authorList>
            <consortium name="Pathogen Informatics"/>
        </authorList>
    </citation>
    <scope>NUCLEOTIDE SEQUENCE [LARGE SCALE GENOMIC DNA]</scope>
</reference>
<dbReference type="OrthoDB" id="5962at2759"/>
<dbReference type="GO" id="GO:0005876">
    <property type="term" value="C:spindle microtubule"/>
    <property type="evidence" value="ECO:0007669"/>
    <property type="project" value="TreeGrafter"/>
</dbReference>
<dbReference type="PANTHER" id="PTHR28573">
    <property type="entry name" value="SPINDLE AND KINETOCHORE-ASSOCIATED PROTEIN 1"/>
    <property type="match status" value="1"/>
</dbReference>
<dbReference type="GO" id="GO:0000278">
    <property type="term" value="P:mitotic cell cycle"/>
    <property type="evidence" value="ECO:0007669"/>
    <property type="project" value="TreeGrafter"/>
</dbReference>
<dbReference type="GO" id="GO:0000940">
    <property type="term" value="C:outer kinetochore"/>
    <property type="evidence" value="ECO:0007669"/>
    <property type="project" value="TreeGrafter"/>
</dbReference>
<dbReference type="GO" id="GO:0072686">
    <property type="term" value="C:mitotic spindle"/>
    <property type="evidence" value="ECO:0007669"/>
    <property type="project" value="TreeGrafter"/>
</dbReference>
<dbReference type="WBParaSite" id="DME_0000198701-mRNA-1">
    <property type="protein sequence ID" value="DME_0000198701-mRNA-1"/>
    <property type="gene ID" value="DME_0000198701"/>
</dbReference>
<organism evidence="5 7">
    <name type="scientific">Dracunculus medinensis</name>
    <name type="common">Guinea worm</name>
    <dbReference type="NCBI Taxonomy" id="318479"/>
    <lineage>
        <taxon>Eukaryota</taxon>
        <taxon>Metazoa</taxon>
        <taxon>Ecdysozoa</taxon>
        <taxon>Nematoda</taxon>
        <taxon>Chromadorea</taxon>
        <taxon>Rhabditida</taxon>
        <taxon>Spirurina</taxon>
        <taxon>Dracunculoidea</taxon>
        <taxon>Dracunculidae</taxon>
        <taxon>Dracunculus</taxon>
    </lineage>
</organism>
<name>A0A0N4U577_DRAME</name>
<sequence>MFLNDTSAVILEKCKVKHYELKNILEVNGISEVEMLADLRENIRQLEESLIILNKFQIKAEDLANNFIDPVKAKQTDVLLSALPELPHSAILSPTVAEIPKKNIYAAIAQNTAISCHSTVNEKVPKKNCGVIAQSALKHRNVVSKRANDQEKKIKRKAQFQNLELISNDEFYSIPETTRGRISLQQVNEVLNKLNALINEKYSVSERRLPIANSSEANRTWTEQTDRELDGRFFVAELELRTVLLSKEKLILKTILPCLRSLKRISTIRIKRDLFLVVCNQSL</sequence>
<keyword evidence="6" id="KW-1185">Reference proteome</keyword>
<dbReference type="GO" id="GO:0008017">
    <property type="term" value="F:microtubule binding"/>
    <property type="evidence" value="ECO:0007669"/>
    <property type="project" value="InterPro"/>
</dbReference>
<dbReference type="GO" id="GO:0007059">
    <property type="term" value="P:chromosome segregation"/>
    <property type="evidence" value="ECO:0007669"/>
    <property type="project" value="InterPro"/>
</dbReference>
<dbReference type="Proteomes" id="UP000038040">
    <property type="component" value="Unplaced"/>
</dbReference>
<protein>
    <recommendedName>
        <fullName evidence="2">SKA complex subunit 1</fullName>
    </recommendedName>
    <alternativeName>
        <fullName evidence="3">Spindle and kinetochore-associated protein 1</fullName>
    </alternativeName>
</protein>
<dbReference type="GO" id="GO:0051301">
    <property type="term" value="P:cell division"/>
    <property type="evidence" value="ECO:0007669"/>
    <property type="project" value="InterPro"/>
</dbReference>
<evidence type="ECO:0000256" key="1">
    <source>
        <dbReference type="ARBA" id="ARBA00006836"/>
    </source>
</evidence>
<dbReference type="Pfam" id="PF07160">
    <property type="entry name" value="SKA1"/>
    <property type="match status" value="1"/>
</dbReference>
<dbReference type="PANTHER" id="PTHR28573:SF1">
    <property type="entry name" value="SPINDLE AND KINETOCHORE-ASSOCIATED PROTEIN 1"/>
    <property type="match status" value="1"/>
</dbReference>